<reference evidence="2" key="1">
    <citation type="journal article" date="2013" name="Nat. Genet.">
        <title>The Capsella rubella genome and the genomic consequences of rapid mating system evolution.</title>
        <authorList>
            <person name="Slotte T."/>
            <person name="Hazzouri K.M."/>
            <person name="Agren J.A."/>
            <person name="Koenig D."/>
            <person name="Maumus F."/>
            <person name="Guo Y.L."/>
            <person name="Steige K."/>
            <person name="Platts A.E."/>
            <person name="Escobar J.S."/>
            <person name="Newman L.K."/>
            <person name="Wang W."/>
            <person name="Mandakova T."/>
            <person name="Vello E."/>
            <person name="Smith L.M."/>
            <person name="Henz S.R."/>
            <person name="Steffen J."/>
            <person name="Takuno S."/>
            <person name="Brandvain Y."/>
            <person name="Coop G."/>
            <person name="Andolfatto P."/>
            <person name="Hu T.T."/>
            <person name="Blanchette M."/>
            <person name="Clark R.M."/>
            <person name="Quesneville H."/>
            <person name="Nordborg M."/>
            <person name="Gaut B.S."/>
            <person name="Lysak M.A."/>
            <person name="Jenkins J."/>
            <person name="Grimwood J."/>
            <person name="Chapman J."/>
            <person name="Prochnik S."/>
            <person name="Shu S."/>
            <person name="Rokhsar D."/>
            <person name="Schmutz J."/>
            <person name="Weigel D."/>
            <person name="Wright S.I."/>
        </authorList>
    </citation>
    <scope>NUCLEOTIDE SEQUENCE [LARGE SCALE GENOMIC DNA]</scope>
    <source>
        <strain evidence="2">cv. Monte Gargano</strain>
    </source>
</reference>
<accession>R0GIX7</accession>
<proteinExistence type="predicted"/>
<sequence>MAHWSPTDNGRDVFRHIFFVLQYRSKSRQSKVCNFGIEVRVKEDVTSFDVSVEHWRVGFCVEVENAFGCSQCNTNPHPKAQ</sequence>
<protein>
    <submittedName>
        <fullName evidence="1">Uncharacterized protein</fullName>
    </submittedName>
</protein>
<dbReference type="EMBL" id="KB870826">
    <property type="protein sequence ID" value="EOA12245.1"/>
    <property type="molecule type" value="Genomic_DNA"/>
</dbReference>
<evidence type="ECO:0000313" key="1">
    <source>
        <dbReference type="EMBL" id="EOA12245.1"/>
    </source>
</evidence>
<keyword evidence="2" id="KW-1185">Reference proteome</keyword>
<dbReference type="Proteomes" id="UP000029121">
    <property type="component" value="Unassembled WGS sequence"/>
</dbReference>
<gene>
    <name evidence="1" type="ORF">CARUB_v10012734mg</name>
</gene>
<evidence type="ECO:0000313" key="2">
    <source>
        <dbReference type="Proteomes" id="UP000029121"/>
    </source>
</evidence>
<name>R0GIX7_9BRAS</name>
<dbReference type="AlphaFoldDB" id="R0GIX7"/>
<organism evidence="1 2">
    <name type="scientific">Capsella rubella</name>
    <dbReference type="NCBI Taxonomy" id="81985"/>
    <lineage>
        <taxon>Eukaryota</taxon>
        <taxon>Viridiplantae</taxon>
        <taxon>Streptophyta</taxon>
        <taxon>Embryophyta</taxon>
        <taxon>Tracheophyta</taxon>
        <taxon>Spermatophyta</taxon>
        <taxon>Magnoliopsida</taxon>
        <taxon>eudicotyledons</taxon>
        <taxon>Gunneridae</taxon>
        <taxon>Pentapetalae</taxon>
        <taxon>rosids</taxon>
        <taxon>malvids</taxon>
        <taxon>Brassicales</taxon>
        <taxon>Brassicaceae</taxon>
        <taxon>Camelineae</taxon>
        <taxon>Capsella</taxon>
    </lineage>
</organism>